<dbReference type="EMBL" id="JAJFAZ020000005">
    <property type="protein sequence ID" value="KAI5327844.1"/>
    <property type="molecule type" value="Genomic_DNA"/>
</dbReference>
<comment type="caution">
    <text evidence="1">The sequence shown here is derived from an EMBL/GenBank/DDBJ whole genome shotgun (WGS) entry which is preliminary data.</text>
</comment>
<gene>
    <name evidence="1" type="ORF">L3X38_027240</name>
</gene>
<reference evidence="1 2" key="1">
    <citation type="journal article" date="2022" name="G3 (Bethesda)">
        <title>Whole-genome sequence and methylome profiling of the almond [Prunus dulcis (Mill.) D.A. Webb] cultivar 'Nonpareil'.</title>
        <authorList>
            <person name="D'Amico-Willman K.M."/>
            <person name="Ouma W.Z."/>
            <person name="Meulia T."/>
            <person name="Sideli G.M."/>
            <person name="Gradziel T.M."/>
            <person name="Fresnedo-Ramirez J."/>
        </authorList>
    </citation>
    <scope>NUCLEOTIDE SEQUENCE [LARGE SCALE GENOMIC DNA]</scope>
    <source>
        <strain evidence="1">Clone GOH B32 T37-40</strain>
    </source>
</reference>
<proteinExistence type="predicted"/>
<accession>A0AAD4VP29</accession>
<keyword evidence="2" id="KW-1185">Reference proteome</keyword>
<evidence type="ECO:0000313" key="1">
    <source>
        <dbReference type="EMBL" id="KAI5327844.1"/>
    </source>
</evidence>
<sequence>MIYLKMLLSRKKQPVTLKKETGRHSLELKMVLSVKKQHVALVKATSHYSLAMMKSLYVKKPPVALEKVTDRHNLKSVVVALVICVQLSSMQDPPLPCHSFNQVVIVR</sequence>
<dbReference type="AlphaFoldDB" id="A0AAD4VP29"/>
<organism evidence="1 2">
    <name type="scientific">Prunus dulcis</name>
    <name type="common">Almond</name>
    <name type="synonym">Amygdalus dulcis</name>
    <dbReference type="NCBI Taxonomy" id="3755"/>
    <lineage>
        <taxon>Eukaryota</taxon>
        <taxon>Viridiplantae</taxon>
        <taxon>Streptophyta</taxon>
        <taxon>Embryophyta</taxon>
        <taxon>Tracheophyta</taxon>
        <taxon>Spermatophyta</taxon>
        <taxon>Magnoliopsida</taxon>
        <taxon>eudicotyledons</taxon>
        <taxon>Gunneridae</taxon>
        <taxon>Pentapetalae</taxon>
        <taxon>rosids</taxon>
        <taxon>fabids</taxon>
        <taxon>Rosales</taxon>
        <taxon>Rosaceae</taxon>
        <taxon>Amygdaloideae</taxon>
        <taxon>Amygdaleae</taxon>
        <taxon>Prunus</taxon>
    </lineage>
</organism>
<protein>
    <submittedName>
        <fullName evidence="1">Uncharacterized protein</fullName>
    </submittedName>
</protein>
<dbReference type="Proteomes" id="UP001054821">
    <property type="component" value="Chromosome 5"/>
</dbReference>
<evidence type="ECO:0000313" key="2">
    <source>
        <dbReference type="Proteomes" id="UP001054821"/>
    </source>
</evidence>
<name>A0AAD4VP29_PRUDU</name>